<keyword evidence="1 2" id="KW-0175">Coiled coil</keyword>
<feature type="coiled-coil region" evidence="2">
    <location>
        <begin position="27"/>
        <end position="192"/>
    </location>
</feature>
<evidence type="ECO:0000256" key="3">
    <source>
        <dbReference type="SAM" id="MobiDB-lite"/>
    </source>
</evidence>
<dbReference type="InterPro" id="IPR049258">
    <property type="entry name" value="ODAD1_CC"/>
</dbReference>
<feature type="compositionally biased region" description="Basic and acidic residues" evidence="3">
    <location>
        <begin position="486"/>
        <end position="503"/>
    </location>
</feature>
<dbReference type="RefSeq" id="XP_007956296.1">
    <property type="nucleotide sequence ID" value="XM_007958105.1"/>
</dbReference>
<evidence type="ECO:0000256" key="2">
    <source>
        <dbReference type="SAM" id="Coils"/>
    </source>
</evidence>
<name>A0A8B7BBU3_ORYAF</name>
<feature type="compositionally biased region" description="Low complexity" evidence="3">
    <location>
        <begin position="580"/>
        <end position="595"/>
    </location>
</feature>
<evidence type="ECO:0000313" key="5">
    <source>
        <dbReference type="Proteomes" id="UP000694850"/>
    </source>
</evidence>
<feature type="region of interest" description="Disordered" evidence="3">
    <location>
        <begin position="486"/>
        <end position="512"/>
    </location>
</feature>
<proteinExistence type="predicted"/>
<dbReference type="AlphaFoldDB" id="A0A8B7BBU3"/>
<feature type="coiled-coil region" evidence="2">
    <location>
        <begin position="232"/>
        <end position="259"/>
    </location>
</feature>
<evidence type="ECO:0000313" key="6">
    <source>
        <dbReference type="RefSeq" id="XP_007956296.1"/>
    </source>
</evidence>
<dbReference type="Proteomes" id="UP000694850">
    <property type="component" value="Unplaced"/>
</dbReference>
<dbReference type="InterPro" id="IPR051876">
    <property type="entry name" value="ODA-DC/CCD"/>
</dbReference>
<dbReference type="GO" id="GO:0003341">
    <property type="term" value="P:cilium movement"/>
    <property type="evidence" value="ECO:0007669"/>
    <property type="project" value="TreeGrafter"/>
</dbReference>
<evidence type="ECO:0000259" key="4">
    <source>
        <dbReference type="Pfam" id="PF21773"/>
    </source>
</evidence>
<evidence type="ECO:0000256" key="1">
    <source>
        <dbReference type="ARBA" id="ARBA00023054"/>
    </source>
</evidence>
<dbReference type="OrthoDB" id="6766775at2759"/>
<dbReference type="PANTHER" id="PTHR21694">
    <property type="entry name" value="COILED-COIL DOMAIN-CONTAINING PROTEIN 63"/>
    <property type="match status" value="1"/>
</dbReference>
<keyword evidence="5" id="KW-1185">Reference proteome</keyword>
<feature type="domain" description="ODAD1 central coiled coil region" evidence="4">
    <location>
        <begin position="148"/>
        <end position="413"/>
    </location>
</feature>
<sequence length="623" mass="70453">MPLRHPAVSSRSEESEVYLEGMVDWELSRLQRQCKVMEAERRTYSKEVHQRVNKQLEEIRRLEERRANLQVQISIAQTQVKRLRDSQRLERMGQLLKCRAQVQAEVEELQKQIRELDRKIQEWESRLFSQHKGVKSPGYTMDQKVKIRRRIKVLEDQLDRVTCRFDIQLVRNATLREELDLLRVERNRYLNVDRKLHKEIQLLRQAVNTLMVSSTSAYTVREEAKTKMGLLRERVEKEVAQSETEAQGLQRQISHLEHLYAFLTLKSNERQPDPAVLEKREQRAREVAEGLRKTSQEKLVLRYEDALKKLSQLTGESDPDTLVEKYLEIEERNFAEFNFINEQNSELEHLKEEIKEMQEALASARAKEEAESSLRQQQQASLRQRVGEVDAEASDLLARFQELRELLEKLKAAAQVEDNPGTVGEAVSKVWEVWHVPSGPLEGGVSLSSFHHQQEDPPGFEGRDDYPMSKEELLSQVVKSLEAREQAREQHQKELAEAVRKADSSPGFASARGAASGTALVSARSASRVVPGSILSRRTNGVLTSSGGRVSGSNVGHVTFGLSSPSGGQRASPASHGDAGPRSSSPGSSPASTGADTCPRHRPHGVPGVRPQQQCDVLCTLGL</sequence>
<dbReference type="GO" id="GO:0036158">
    <property type="term" value="P:outer dynein arm assembly"/>
    <property type="evidence" value="ECO:0007669"/>
    <property type="project" value="TreeGrafter"/>
</dbReference>
<protein>
    <submittedName>
        <fullName evidence="6">Outer dynein arm-docking complex subunit 1</fullName>
    </submittedName>
</protein>
<feature type="coiled-coil region" evidence="2">
    <location>
        <begin position="340"/>
        <end position="417"/>
    </location>
</feature>
<dbReference type="CTD" id="93233"/>
<feature type="region of interest" description="Disordered" evidence="3">
    <location>
        <begin position="539"/>
        <end position="612"/>
    </location>
</feature>
<accession>A0A8B7BBU3</accession>
<dbReference type="GeneID" id="103212107"/>
<organism evidence="5 6">
    <name type="scientific">Orycteropus afer afer</name>
    <dbReference type="NCBI Taxonomy" id="1230840"/>
    <lineage>
        <taxon>Eukaryota</taxon>
        <taxon>Metazoa</taxon>
        <taxon>Chordata</taxon>
        <taxon>Craniata</taxon>
        <taxon>Vertebrata</taxon>
        <taxon>Euteleostomi</taxon>
        <taxon>Mammalia</taxon>
        <taxon>Eutheria</taxon>
        <taxon>Afrotheria</taxon>
        <taxon>Tubulidentata</taxon>
        <taxon>Orycteropodidae</taxon>
        <taxon>Orycteropus</taxon>
    </lineage>
</organism>
<dbReference type="PANTHER" id="PTHR21694:SF35">
    <property type="entry name" value="OUTER DYNEIN ARM-DOCKING COMPLEX SUBUNIT 1"/>
    <property type="match status" value="1"/>
</dbReference>
<gene>
    <name evidence="6" type="primary">ODAD1</name>
</gene>
<reference evidence="6" key="1">
    <citation type="submission" date="2025-08" db="UniProtKB">
        <authorList>
            <consortium name="RefSeq"/>
        </authorList>
    </citation>
    <scope>IDENTIFICATION</scope>
</reference>
<dbReference type="GO" id="GO:0005930">
    <property type="term" value="C:axoneme"/>
    <property type="evidence" value="ECO:0007669"/>
    <property type="project" value="TreeGrafter"/>
</dbReference>
<dbReference type="Pfam" id="PF21773">
    <property type="entry name" value="ODAD1_CC"/>
    <property type="match status" value="1"/>
</dbReference>
<feature type="compositionally biased region" description="Low complexity" evidence="3">
    <location>
        <begin position="545"/>
        <end position="558"/>
    </location>
</feature>